<comment type="catalytic activity">
    <reaction evidence="18">
        <text>[GlcNAc-(1-&gt;4)-Mur2Ac(oyl-L-Ala-gamma-D-Glu-L-Lys-D-Ala-D-Ala)](n)-di-trans,octa-cis-undecaprenyl diphosphate + beta-D-GlcNAc-(1-&gt;4)-Mur2Ac(oyl-L-Ala-gamma-D-Glu-L-Lys-D-Ala-D-Ala)-di-trans,octa-cis-undecaprenyl diphosphate = [GlcNAc-(1-&gt;4)-Mur2Ac(oyl-L-Ala-gamma-D-Glu-L-Lys-D-Ala-D-Ala)](n+1)-di-trans,octa-cis-undecaprenyl diphosphate + di-trans,octa-cis-undecaprenyl diphosphate + H(+)</text>
        <dbReference type="Rhea" id="RHEA:23708"/>
        <dbReference type="Rhea" id="RHEA-COMP:9602"/>
        <dbReference type="Rhea" id="RHEA-COMP:9603"/>
        <dbReference type="ChEBI" id="CHEBI:15378"/>
        <dbReference type="ChEBI" id="CHEBI:58405"/>
        <dbReference type="ChEBI" id="CHEBI:60033"/>
        <dbReference type="ChEBI" id="CHEBI:78435"/>
        <dbReference type="EC" id="2.4.99.28"/>
    </reaction>
</comment>
<keyword evidence="6" id="KW-0645">Protease</keyword>
<feature type="transmembrane region" description="Helical" evidence="19">
    <location>
        <begin position="12"/>
        <end position="37"/>
    </location>
</feature>
<dbReference type="PROSITE" id="PS51257">
    <property type="entry name" value="PROKAR_LIPOPROTEIN"/>
    <property type="match status" value="1"/>
</dbReference>
<organism evidence="22 23">
    <name type="scientific">Desulfobacula toluolica (strain DSM 7467 / Tol2)</name>
    <dbReference type="NCBI Taxonomy" id="651182"/>
    <lineage>
        <taxon>Bacteria</taxon>
        <taxon>Pseudomonadati</taxon>
        <taxon>Thermodesulfobacteriota</taxon>
        <taxon>Desulfobacteria</taxon>
        <taxon>Desulfobacterales</taxon>
        <taxon>Desulfobacteraceae</taxon>
        <taxon>Desulfobacula</taxon>
    </lineage>
</organism>
<evidence type="ECO:0000256" key="11">
    <source>
        <dbReference type="ARBA" id="ARBA00022960"/>
    </source>
</evidence>
<dbReference type="NCBIfam" id="TIGR02074">
    <property type="entry name" value="PBP_1a_fam"/>
    <property type="match status" value="1"/>
</dbReference>
<evidence type="ECO:0000313" key="22">
    <source>
        <dbReference type="EMBL" id="CCK78741.1"/>
    </source>
</evidence>
<keyword evidence="10" id="KW-0378">Hydrolase</keyword>
<dbReference type="SUPFAM" id="SSF56601">
    <property type="entry name" value="beta-lactamase/transpeptidase-like"/>
    <property type="match status" value="1"/>
</dbReference>
<comment type="subcellular location">
    <subcellularLocation>
        <location evidence="1">Membrane</location>
    </subcellularLocation>
</comment>
<dbReference type="AlphaFoldDB" id="K0NCX7"/>
<reference evidence="22 23" key="1">
    <citation type="journal article" date="2013" name="Environ. Microbiol.">
        <title>Complete genome, catabolic sub-proteomes and key-metabolites of Desulfobacula toluolica Tol2, a marine, aromatic compound-degrading, sulfate-reducing bacterium.</title>
        <authorList>
            <person name="Wohlbrand L."/>
            <person name="Jacob J.H."/>
            <person name="Kube M."/>
            <person name="Mussmann M."/>
            <person name="Jarling R."/>
            <person name="Beck A."/>
            <person name="Amann R."/>
            <person name="Wilkes H."/>
            <person name="Reinhardt R."/>
            <person name="Rabus R."/>
        </authorList>
    </citation>
    <scope>NUCLEOTIDE SEQUENCE [LARGE SCALE GENOMIC DNA]</scope>
    <source>
        <strain evidence="23">DSM 7467 / Tol2</strain>
    </source>
</reference>
<dbReference type="KEGG" id="dto:TOL2_C05730"/>
<accession>K0NCX7</accession>
<evidence type="ECO:0000256" key="7">
    <source>
        <dbReference type="ARBA" id="ARBA00022676"/>
    </source>
</evidence>
<dbReference type="InterPro" id="IPR023346">
    <property type="entry name" value="Lysozyme-like_dom_sf"/>
</dbReference>
<evidence type="ECO:0000313" key="23">
    <source>
        <dbReference type="Proteomes" id="UP000007347"/>
    </source>
</evidence>
<evidence type="ECO:0000256" key="14">
    <source>
        <dbReference type="ARBA" id="ARBA00023136"/>
    </source>
</evidence>
<dbReference type="Pfam" id="PF00905">
    <property type="entry name" value="Transpeptidase"/>
    <property type="match status" value="1"/>
</dbReference>
<dbReference type="HOGENOM" id="CLU_006354_2_7_7"/>
<dbReference type="RefSeq" id="WP_014956097.1">
    <property type="nucleotide sequence ID" value="NC_018645.1"/>
</dbReference>
<dbReference type="GO" id="GO:0071555">
    <property type="term" value="P:cell wall organization"/>
    <property type="evidence" value="ECO:0007669"/>
    <property type="project" value="UniProtKB-KW"/>
</dbReference>
<keyword evidence="11" id="KW-0133">Cell shape</keyword>
<name>K0NCX7_DESTT</name>
<dbReference type="GO" id="GO:0006508">
    <property type="term" value="P:proteolysis"/>
    <property type="evidence" value="ECO:0007669"/>
    <property type="project" value="UniProtKB-KW"/>
</dbReference>
<evidence type="ECO:0000256" key="18">
    <source>
        <dbReference type="ARBA" id="ARBA00049902"/>
    </source>
</evidence>
<dbReference type="EMBL" id="FO203503">
    <property type="protein sequence ID" value="CCK78741.1"/>
    <property type="molecule type" value="Genomic_DNA"/>
</dbReference>
<comment type="pathway">
    <text evidence="2">Cell wall biogenesis; peptidoglycan biosynthesis.</text>
</comment>
<comment type="similarity">
    <text evidence="3">In the C-terminal section; belongs to the transpeptidase family.</text>
</comment>
<keyword evidence="9 19" id="KW-0812">Transmembrane</keyword>
<feature type="domain" description="Glycosyl transferase family 51" evidence="21">
    <location>
        <begin position="71"/>
        <end position="235"/>
    </location>
</feature>
<dbReference type="PANTHER" id="PTHR32282">
    <property type="entry name" value="BINDING PROTEIN TRANSPEPTIDASE, PUTATIVE-RELATED"/>
    <property type="match status" value="1"/>
</dbReference>
<keyword evidence="12" id="KW-0573">Peptidoglycan synthesis</keyword>
<keyword evidence="13 19" id="KW-1133">Transmembrane helix</keyword>
<dbReference type="InterPro" id="IPR050396">
    <property type="entry name" value="Glycosyltr_51/Transpeptidase"/>
</dbReference>
<keyword evidence="8" id="KW-0808">Transferase</keyword>
<comment type="catalytic activity">
    <reaction evidence="17">
        <text>Preferential cleavage: (Ac)2-L-Lys-D-Ala-|-D-Ala. Also transpeptidation of peptidyl-alanyl moieties that are N-acyl substituents of D-alanine.</text>
        <dbReference type="EC" id="3.4.16.4"/>
    </reaction>
</comment>
<dbReference type="InterPro" id="IPR012338">
    <property type="entry name" value="Beta-lactam/transpept-like"/>
</dbReference>
<evidence type="ECO:0000256" key="12">
    <source>
        <dbReference type="ARBA" id="ARBA00022984"/>
    </source>
</evidence>
<keyword evidence="5" id="KW-0121">Carboxypeptidase</keyword>
<dbReference type="SUPFAM" id="SSF53955">
    <property type="entry name" value="Lysozyme-like"/>
    <property type="match status" value="1"/>
</dbReference>
<dbReference type="GO" id="GO:0008955">
    <property type="term" value="F:peptidoglycan glycosyltransferase activity"/>
    <property type="evidence" value="ECO:0007669"/>
    <property type="project" value="UniProtKB-EC"/>
</dbReference>
<evidence type="ECO:0000256" key="13">
    <source>
        <dbReference type="ARBA" id="ARBA00022989"/>
    </source>
</evidence>
<evidence type="ECO:0000256" key="17">
    <source>
        <dbReference type="ARBA" id="ARBA00034000"/>
    </source>
</evidence>
<keyword evidence="14 19" id="KW-0472">Membrane</keyword>
<evidence type="ECO:0000256" key="16">
    <source>
        <dbReference type="ARBA" id="ARBA00023316"/>
    </source>
</evidence>
<keyword evidence="7" id="KW-0328">Glycosyltransferase</keyword>
<protein>
    <submittedName>
        <fullName evidence="22">PbpA: penicillin-binding protein 1A</fullName>
    </submittedName>
</protein>
<dbReference type="Gene3D" id="1.10.3810.10">
    <property type="entry name" value="Biosynthetic peptidoglycan transglycosylase-like"/>
    <property type="match status" value="1"/>
</dbReference>
<dbReference type="PATRIC" id="fig|651182.5.peg.695"/>
<evidence type="ECO:0000256" key="4">
    <source>
        <dbReference type="ARBA" id="ARBA00007739"/>
    </source>
</evidence>
<proteinExistence type="inferred from homology"/>
<evidence type="ECO:0000256" key="6">
    <source>
        <dbReference type="ARBA" id="ARBA00022670"/>
    </source>
</evidence>
<evidence type="ECO:0000256" key="10">
    <source>
        <dbReference type="ARBA" id="ARBA00022801"/>
    </source>
</evidence>
<evidence type="ECO:0000256" key="2">
    <source>
        <dbReference type="ARBA" id="ARBA00004752"/>
    </source>
</evidence>
<dbReference type="GO" id="GO:0008360">
    <property type="term" value="P:regulation of cell shape"/>
    <property type="evidence" value="ECO:0007669"/>
    <property type="project" value="UniProtKB-KW"/>
</dbReference>
<evidence type="ECO:0000256" key="1">
    <source>
        <dbReference type="ARBA" id="ARBA00004370"/>
    </source>
</evidence>
<keyword evidence="15" id="KW-0511">Multifunctional enzyme</keyword>
<dbReference type="InterPro" id="IPR001460">
    <property type="entry name" value="PCN-bd_Tpept"/>
</dbReference>
<comment type="similarity">
    <text evidence="4">In the N-terminal section; belongs to the glycosyltransferase 51 family.</text>
</comment>
<dbReference type="GO" id="GO:0009002">
    <property type="term" value="F:serine-type D-Ala-D-Ala carboxypeptidase activity"/>
    <property type="evidence" value="ECO:0007669"/>
    <property type="project" value="UniProtKB-EC"/>
</dbReference>
<dbReference type="Pfam" id="PF00912">
    <property type="entry name" value="Transgly"/>
    <property type="match status" value="1"/>
</dbReference>
<dbReference type="GO" id="GO:0008658">
    <property type="term" value="F:penicillin binding"/>
    <property type="evidence" value="ECO:0007669"/>
    <property type="project" value="InterPro"/>
</dbReference>
<dbReference type="Proteomes" id="UP000007347">
    <property type="component" value="Chromosome"/>
</dbReference>
<dbReference type="UniPathway" id="UPA00219"/>
<evidence type="ECO:0000256" key="9">
    <source>
        <dbReference type="ARBA" id="ARBA00022692"/>
    </source>
</evidence>
<feature type="domain" description="Penicillin-binding protein transpeptidase" evidence="20">
    <location>
        <begin position="332"/>
        <end position="572"/>
    </location>
</feature>
<dbReference type="PANTHER" id="PTHR32282:SF27">
    <property type="entry name" value="PENICILLIN-BINDING PROTEIN 1A"/>
    <property type="match status" value="1"/>
</dbReference>
<keyword evidence="16" id="KW-0961">Cell wall biogenesis/degradation</keyword>
<evidence type="ECO:0000256" key="19">
    <source>
        <dbReference type="SAM" id="Phobius"/>
    </source>
</evidence>
<dbReference type="STRING" id="651182.TOL2_C05730"/>
<evidence type="ECO:0000256" key="3">
    <source>
        <dbReference type="ARBA" id="ARBA00007090"/>
    </source>
</evidence>
<evidence type="ECO:0000256" key="15">
    <source>
        <dbReference type="ARBA" id="ARBA00023268"/>
    </source>
</evidence>
<dbReference type="FunFam" id="1.10.3810.10:FF:000001">
    <property type="entry name" value="Penicillin-binding protein 1A"/>
    <property type="match status" value="1"/>
</dbReference>
<dbReference type="InterPro" id="IPR001264">
    <property type="entry name" value="Glyco_trans_51"/>
</dbReference>
<keyword evidence="23" id="KW-1185">Reference proteome</keyword>
<evidence type="ECO:0000256" key="8">
    <source>
        <dbReference type="ARBA" id="ARBA00022679"/>
    </source>
</evidence>
<sequence length="666" mass="74321">MIFFLRFSKLIRFCLFAGLIFVSLACLAGMFLVFYVAKDLPKLPSPLSRIIETPQTRVFDSNGQVLITLGERNPIPLNMVSRDFINAIIATEDHRFFEHHGVNKLRTLKGLYVTLFQSGNVQGASTITQQLAKNLFFSFEKTYTRKFKELLVALQIEASNTKQEILHAYINQIHFGAGAQGVEKAARVFFGKSALDLSLPEAALLAGLPKSPTNYNPYRHYDRALARRDIVLKRMVQTGLISDLEARQAMSARPELYHKESDSRIGSYFVDALINELISTYGEDVVYHGGLKVFATMDKRLQSYASQSIKKGLERLDTMMGIKAENRVHPQGALVAIDTGSGAVKAMVGGKNYYKSEFNRAVKARRQPGSGFKPFVYYAAFKQLGWHPAIIMTDKPVIIPVKGAADWKPKNFTKTFSGDMILKKALTNSVNTIAAQLVEKIGPDMVIRAAKACGIQSPLKNVYSIALGTSTITPFEMASAYTVFATLGIRHEPFFFRRVEDALGRVIFEHIVQEKRVLEPAIAYQVVDMMKSVIERGSARSVRQLGFHREAAGKTGTTDNYNDAWFTGFTPTLCASVWIGFDRKKRLTDINKNGITGGKGAAPIWAEFMINALKSDPERKFSIPDDIRFETVDTTTGCPPEEENSIAEVLTVPLKPEQFLCIKEEK</sequence>
<gene>
    <name evidence="22" type="primary">pbpA</name>
    <name evidence="22" type="ordered locus">TOL2_C05730</name>
</gene>
<dbReference type="GO" id="GO:0016020">
    <property type="term" value="C:membrane"/>
    <property type="evidence" value="ECO:0007669"/>
    <property type="project" value="UniProtKB-SubCell"/>
</dbReference>
<dbReference type="GO" id="GO:0030288">
    <property type="term" value="C:outer membrane-bounded periplasmic space"/>
    <property type="evidence" value="ECO:0007669"/>
    <property type="project" value="TreeGrafter"/>
</dbReference>
<evidence type="ECO:0000259" key="21">
    <source>
        <dbReference type="Pfam" id="PF00912"/>
    </source>
</evidence>
<evidence type="ECO:0000259" key="20">
    <source>
        <dbReference type="Pfam" id="PF00905"/>
    </source>
</evidence>
<dbReference type="InterPro" id="IPR036950">
    <property type="entry name" value="PBP_transglycosylase"/>
</dbReference>
<evidence type="ECO:0000256" key="5">
    <source>
        <dbReference type="ARBA" id="ARBA00022645"/>
    </source>
</evidence>
<dbReference type="GO" id="GO:0009252">
    <property type="term" value="P:peptidoglycan biosynthetic process"/>
    <property type="evidence" value="ECO:0007669"/>
    <property type="project" value="UniProtKB-UniPathway"/>
</dbReference>
<dbReference type="Gene3D" id="3.40.710.10">
    <property type="entry name" value="DD-peptidase/beta-lactamase superfamily"/>
    <property type="match status" value="1"/>
</dbReference>